<proteinExistence type="predicted"/>
<dbReference type="EMBL" id="JALJOU010000041">
    <property type="protein sequence ID" value="KAK9832535.1"/>
    <property type="molecule type" value="Genomic_DNA"/>
</dbReference>
<organism evidence="2 3">
    <name type="scientific">Elliptochloris bilobata</name>
    <dbReference type="NCBI Taxonomy" id="381761"/>
    <lineage>
        <taxon>Eukaryota</taxon>
        <taxon>Viridiplantae</taxon>
        <taxon>Chlorophyta</taxon>
        <taxon>core chlorophytes</taxon>
        <taxon>Trebouxiophyceae</taxon>
        <taxon>Trebouxiophyceae incertae sedis</taxon>
        <taxon>Elliptochloris clade</taxon>
        <taxon>Elliptochloris</taxon>
    </lineage>
</organism>
<feature type="compositionally biased region" description="Gly residues" evidence="1">
    <location>
        <begin position="185"/>
        <end position="194"/>
    </location>
</feature>
<evidence type="ECO:0000313" key="2">
    <source>
        <dbReference type="EMBL" id="KAK9832535.1"/>
    </source>
</evidence>
<evidence type="ECO:0000313" key="3">
    <source>
        <dbReference type="Proteomes" id="UP001445335"/>
    </source>
</evidence>
<protein>
    <recommendedName>
        <fullName evidence="4">C2H2-type domain-containing protein</fullName>
    </recommendedName>
</protein>
<feature type="region of interest" description="Disordered" evidence="1">
    <location>
        <begin position="439"/>
        <end position="469"/>
    </location>
</feature>
<feature type="compositionally biased region" description="Basic and acidic residues" evidence="1">
    <location>
        <begin position="112"/>
        <end position="126"/>
    </location>
</feature>
<comment type="caution">
    <text evidence="2">The sequence shown here is derived from an EMBL/GenBank/DDBJ whole genome shotgun (WGS) entry which is preliminary data.</text>
</comment>
<evidence type="ECO:0008006" key="4">
    <source>
        <dbReference type="Google" id="ProtNLM"/>
    </source>
</evidence>
<gene>
    <name evidence="2" type="ORF">WJX81_006934</name>
</gene>
<reference evidence="2 3" key="1">
    <citation type="journal article" date="2024" name="Nat. Commun.">
        <title>Phylogenomics reveals the evolutionary origins of lichenization in chlorophyte algae.</title>
        <authorList>
            <person name="Puginier C."/>
            <person name="Libourel C."/>
            <person name="Otte J."/>
            <person name="Skaloud P."/>
            <person name="Haon M."/>
            <person name="Grisel S."/>
            <person name="Petersen M."/>
            <person name="Berrin J.G."/>
            <person name="Delaux P.M."/>
            <person name="Dal Grande F."/>
            <person name="Keller J."/>
        </authorList>
    </citation>
    <scope>NUCLEOTIDE SEQUENCE [LARGE SCALE GENOMIC DNA]</scope>
    <source>
        <strain evidence="2 3">SAG 245.80</strain>
    </source>
</reference>
<evidence type="ECO:0000256" key="1">
    <source>
        <dbReference type="SAM" id="MobiDB-lite"/>
    </source>
</evidence>
<keyword evidence="3" id="KW-1185">Reference proteome</keyword>
<sequence length="608" mass="62478">MPAARQSKGQLVCLADRDPNRFFCPYEGCSRSFAELWRLKVHYRAPPDVRGSGKERGHGCELQFCPKCGKELKAGKHHVGCYAGRVTPRNTAKRMKVGDEDDEPVKPAAHGARKDTDWRPGREVLGRRAAAQAQARLQRARSDSPESSDAEEQVLRMARQRSRRAAAAHSPNLEPDVGAARASRVGGGGGGGSGARMSPLADKPALPASAPGALCAAGDGPALAAQLDYELSGGALAPPASPVHFPLPPRLASPLSAGPRGSDSPEAFMFDHFGLFGGGARSPGPGSPALNPNLNPVLSLGRSAHTSELTDSLARLAGGQGSGGAGLLGTLFDDGATPRRIAAHLHHWEGTDDLESAEAHVTNAALRLAAGLPPPSPFGAVAASPFGPPPLPAAGDGLPSVVDVYMGEAHTDVPAVTPPSARGQVCEFDALLSILERSPAPAGLPRAPSAPHPNPNLHRPRVSAPGSGCRIASAGSDSLALHRGGVSAADDSLAMQPRWAARGGSLQPAYGGRGADAEDEVDAELRLGFGAKFGGWLAGDGWDALSSGEAVQGWGACASAKAHASPEVRCGAQRGAPPTPLMEAAARRRLSADSEPLAWCDAGAGMRL</sequence>
<accession>A0AAW1RGD9</accession>
<name>A0AAW1RGD9_9CHLO</name>
<feature type="region of interest" description="Disordered" evidence="1">
    <location>
        <begin position="92"/>
        <end position="204"/>
    </location>
</feature>
<feature type="compositionally biased region" description="Low complexity" evidence="1">
    <location>
        <begin position="127"/>
        <end position="137"/>
    </location>
</feature>
<dbReference type="AlphaFoldDB" id="A0AAW1RGD9"/>
<dbReference type="Proteomes" id="UP001445335">
    <property type="component" value="Unassembled WGS sequence"/>
</dbReference>